<dbReference type="EMBL" id="JAHHGZ010000014">
    <property type="protein sequence ID" value="MBW4668693.1"/>
    <property type="molecule type" value="Genomic_DNA"/>
</dbReference>
<dbReference type="Proteomes" id="UP000729701">
    <property type="component" value="Unassembled WGS sequence"/>
</dbReference>
<comment type="caution">
    <text evidence="1">The sequence shown here is derived from an EMBL/GenBank/DDBJ whole genome shotgun (WGS) entry which is preliminary data.</text>
</comment>
<proteinExistence type="predicted"/>
<name>A0A951QPD6_9CYAN</name>
<protein>
    <submittedName>
        <fullName evidence="1">Uncharacterized protein</fullName>
    </submittedName>
</protein>
<reference evidence="1" key="1">
    <citation type="submission" date="2021-05" db="EMBL/GenBank/DDBJ databases">
        <authorList>
            <person name="Pietrasiak N."/>
            <person name="Ward R."/>
            <person name="Stajich J.E."/>
            <person name="Kurbessoian T."/>
        </authorList>
    </citation>
    <scope>NUCLEOTIDE SEQUENCE</scope>
    <source>
        <strain evidence="1">GSE-NOS-MK-12-04C</strain>
    </source>
</reference>
<evidence type="ECO:0000313" key="1">
    <source>
        <dbReference type="EMBL" id="MBW4668693.1"/>
    </source>
</evidence>
<reference evidence="1" key="2">
    <citation type="journal article" date="2022" name="Microbiol. Resour. Announc.">
        <title>Metagenome Sequencing to Explore Phylogenomics of Terrestrial Cyanobacteria.</title>
        <authorList>
            <person name="Ward R.D."/>
            <person name="Stajich J.E."/>
            <person name="Johansen J.R."/>
            <person name="Huntemann M."/>
            <person name="Clum A."/>
            <person name="Foster B."/>
            <person name="Foster B."/>
            <person name="Roux S."/>
            <person name="Palaniappan K."/>
            <person name="Varghese N."/>
            <person name="Mukherjee S."/>
            <person name="Reddy T.B.K."/>
            <person name="Daum C."/>
            <person name="Copeland A."/>
            <person name="Chen I.A."/>
            <person name="Ivanova N.N."/>
            <person name="Kyrpides N.C."/>
            <person name="Shapiro N."/>
            <person name="Eloe-Fadrosh E.A."/>
            <person name="Pietrasiak N."/>
        </authorList>
    </citation>
    <scope>NUCLEOTIDE SEQUENCE</scope>
    <source>
        <strain evidence="1">GSE-NOS-MK-12-04C</strain>
    </source>
</reference>
<dbReference type="AlphaFoldDB" id="A0A951QPD6"/>
<gene>
    <name evidence="1" type="ORF">KME60_15000</name>
</gene>
<accession>A0A951QPD6</accession>
<organism evidence="1 2">
    <name type="scientific">Cyanomargarita calcarea GSE-NOS-MK-12-04C</name>
    <dbReference type="NCBI Taxonomy" id="2839659"/>
    <lineage>
        <taxon>Bacteria</taxon>
        <taxon>Bacillati</taxon>
        <taxon>Cyanobacteriota</taxon>
        <taxon>Cyanophyceae</taxon>
        <taxon>Nostocales</taxon>
        <taxon>Cyanomargaritaceae</taxon>
        <taxon>Cyanomargarita</taxon>
    </lineage>
</organism>
<evidence type="ECO:0000313" key="2">
    <source>
        <dbReference type="Proteomes" id="UP000729701"/>
    </source>
</evidence>
<sequence length="172" mass="18921">MPRTILITNCGRNLSPKRREALISPPNTAEAARCANAGKRLGGLVGCLFKAKIALSLIQEVLHYEPKVFNRTDSVLKVFIMKAGFGNWEDQNFIVPHQINPVSGISELVFYKTSAKSSACHSVKCKHKAGASITVKRARLGFESQFFSMTSFLSLQIYSPLPPILGVKKIQS</sequence>